<dbReference type="Proteomes" id="UP000481043">
    <property type="component" value="Unassembled WGS sequence"/>
</dbReference>
<dbReference type="SUPFAM" id="SSF81442">
    <property type="entry name" value="Cytochrome c oxidase subunit I-like"/>
    <property type="match status" value="1"/>
</dbReference>
<comment type="cofactor">
    <cofactor evidence="22">
        <name>Cu cation</name>
        <dbReference type="ChEBI" id="CHEBI:23378"/>
    </cofactor>
    <text evidence="22">Binds a copper B center.</text>
</comment>
<feature type="transmembrane region" description="Helical" evidence="22">
    <location>
        <begin position="448"/>
        <end position="469"/>
    </location>
</feature>
<organism evidence="24 25">
    <name type="scientific">Bacillus mesophilus</name>
    <dbReference type="NCBI Taxonomy" id="1808955"/>
    <lineage>
        <taxon>Bacteria</taxon>
        <taxon>Bacillati</taxon>
        <taxon>Bacillota</taxon>
        <taxon>Bacilli</taxon>
        <taxon>Bacillales</taxon>
        <taxon>Bacillaceae</taxon>
        <taxon>Bacillus</taxon>
    </lineage>
</organism>
<keyword evidence="9 21" id="KW-0812">Transmembrane</keyword>
<evidence type="ECO:0000256" key="6">
    <source>
        <dbReference type="ARBA" id="ARBA00022475"/>
    </source>
</evidence>
<evidence type="ECO:0000256" key="18">
    <source>
        <dbReference type="ARBA" id="ARBA00023065"/>
    </source>
</evidence>
<keyword evidence="15 22" id="KW-0560">Oxidoreductase</keyword>
<evidence type="ECO:0000256" key="11">
    <source>
        <dbReference type="ARBA" id="ARBA00022781"/>
    </source>
</evidence>
<keyword evidence="16 22" id="KW-0408">Iron</keyword>
<keyword evidence="11 22" id="KW-0375">Hydrogen ion transport</keyword>
<reference evidence="24 25" key="1">
    <citation type="submission" date="2020-02" db="EMBL/GenBank/DDBJ databases">
        <title>Bacillus aquiflavi sp. nov., isolated from yellow water of strong flavor Chinese baijiu in Yibin region of China.</title>
        <authorList>
            <person name="Xie J."/>
        </authorList>
    </citation>
    <scope>NUCLEOTIDE SEQUENCE [LARGE SCALE GENOMIC DNA]</scope>
    <source>
        <strain evidence="24 25">SA4</strain>
    </source>
</reference>
<comment type="subcellular location">
    <subcellularLocation>
        <location evidence="2 22">Cell membrane</location>
        <topology evidence="2 22">Multi-pass membrane protein</topology>
    </subcellularLocation>
</comment>
<evidence type="ECO:0000256" key="3">
    <source>
        <dbReference type="ARBA" id="ARBA00004673"/>
    </source>
</evidence>
<evidence type="ECO:0000256" key="13">
    <source>
        <dbReference type="ARBA" id="ARBA00022982"/>
    </source>
</evidence>
<feature type="transmembrane region" description="Helical" evidence="22">
    <location>
        <begin position="489"/>
        <end position="514"/>
    </location>
</feature>
<accession>A0A6M0QCK8</accession>
<dbReference type="EC" id="1.10.3.-" evidence="22"/>
<keyword evidence="19 22" id="KW-0472">Membrane</keyword>
<feature type="transmembrane region" description="Helical" evidence="22">
    <location>
        <begin position="185"/>
        <end position="209"/>
    </location>
</feature>
<evidence type="ECO:0000256" key="19">
    <source>
        <dbReference type="ARBA" id="ARBA00023136"/>
    </source>
</evidence>
<comment type="caution">
    <text evidence="24">The sequence shown here is derived from an EMBL/GenBank/DDBJ whole genome shotgun (WGS) entry which is preliminary data.</text>
</comment>
<dbReference type="PROSITE" id="PS00077">
    <property type="entry name" value="COX1_CUB"/>
    <property type="match status" value="1"/>
</dbReference>
<dbReference type="InterPro" id="IPR023616">
    <property type="entry name" value="Cyt_c_oxase-like_su1_dom"/>
</dbReference>
<keyword evidence="7 21" id="KW-0349">Heme</keyword>
<dbReference type="PROSITE" id="PS50855">
    <property type="entry name" value="COX1"/>
    <property type="match status" value="1"/>
</dbReference>
<comment type="function">
    <text evidence="22">Catalyzes quinol oxidation with the concomitant reduction of oxygen to water.</text>
</comment>
<evidence type="ECO:0000256" key="5">
    <source>
        <dbReference type="ARBA" id="ARBA00022448"/>
    </source>
</evidence>
<dbReference type="InterPro" id="IPR000883">
    <property type="entry name" value="Cyt_C_Oxase_1"/>
</dbReference>
<feature type="transmembrane region" description="Helical" evidence="22">
    <location>
        <begin position="137"/>
        <end position="158"/>
    </location>
</feature>
<gene>
    <name evidence="24" type="primary">qoxB</name>
    <name evidence="24" type="ORF">G4D63_16120</name>
</gene>
<evidence type="ECO:0000256" key="1">
    <source>
        <dbReference type="ARBA" id="ARBA00000725"/>
    </source>
</evidence>
<comment type="catalytic activity">
    <reaction evidence="20">
        <text>4 Fe(II)-[cytochrome c] + O2 + 8 H(+)(in) = 4 Fe(III)-[cytochrome c] + 2 H2O + 4 H(+)(out)</text>
        <dbReference type="Rhea" id="RHEA:11436"/>
        <dbReference type="Rhea" id="RHEA-COMP:10350"/>
        <dbReference type="Rhea" id="RHEA-COMP:14399"/>
        <dbReference type="ChEBI" id="CHEBI:15377"/>
        <dbReference type="ChEBI" id="CHEBI:15378"/>
        <dbReference type="ChEBI" id="CHEBI:15379"/>
        <dbReference type="ChEBI" id="CHEBI:29033"/>
        <dbReference type="ChEBI" id="CHEBI:29034"/>
        <dbReference type="EC" id="7.1.1.9"/>
    </reaction>
</comment>
<feature type="transmembrane region" description="Helical" evidence="22">
    <location>
        <begin position="608"/>
        <end position="626"/>
    </location>
</feature>
<keyword evidence="12" id="KW-1278">Translocase</keyword>
<dbReference type="AlphaFoldDB" id="A0A6M0QCK8"/>
<dbReference type="GO" id="GO:0022904">
    <property type="term" value="P:respiratory electron transport chain"/>
    <property type="evidence" value="ECO:0007669"/>
    <property type="project" value="TreeGrafter"/>
</dbReference>
<keyword evidence="18 22" id="KW-0406">Ion transport</keyword>
<keyword evidence="10 22" id="KW-0479">Metal-binding</keyword>
<evidence type="ECO:0000256" key="10">
    <source>
        <dbReference type="ARBA" id="ARBA00022723"/>
    </source>
</evidence>
<evidence type="ECO:0000256" key="16">
    <source>
        <dbReference type="ARBA" id="ARBA00023004"/>
    </source>
</evidence>
<evidence type="ECO:0000256" key="15">
    <source>
        <dbReference type="ARBA" id="ARBA00023002"/>
    </source>
</evidence>
<dbReference type="GO" id="GO:0005507">
    <property type="term" value="F:copper ion binding"/>
    <property type="evidence" value="ECO:0007669"/>
    <property type="project" value="UniProtKB-UniRule"/>
</dbReference>
<comment type="similarity">
    <text evidence="4 21">Belongs to the heme-copper respiratory oxidase family.</text>
</comment>
<dbReference type="GO" id="GO:0004129">
    <property type="term" value="F:cytochrome-c oxidase activity"/>
    <property type="evidence" value="ECO:0007669"/>
    <property type="project" value="UniProtKB-UniRule"/>
</dbReference>
<feature type="transmembrane region" description="Helical" evidence="22">
    <location>
        <begin position="229"/>
        <end position="251"/>
    </location>
</feature>
<keyword evidence="13 21" id="KW-0249">Electron transport</keyword>
<evidence type="ECO:0000313" key="24">
    <source>
        <dbReference type="EMBL" id="NEY73260.1"/>
    </source>
</evidence>
<dbReference type="GO" id="GO:0020037">
    <property type="term" value="F:heme binding"/>
    <property type="evidence" value="ECO:0007669"/>
    <property type="project" value="UniProtKB-UniRule"/>
</dbReference>
<evidence type="ECO:0000256" key="17">
    <source>
        <dbReference type="ARBA" id="ARBA00023008"/>
    </source>
</evidence>
<dbReference type="Pfam" id="PF00115">
    <property type="entry name" value="COX1"/>
    <property type="match status" value="1"/>
</dbReference>
<comment type="cofactor">
    <cofactor evidence="22">
        <name>ferriheme a</name>
        <dbReference type="ChEBI" id="CHEBI:60532"/>
    </cofactor>
    <text evidence="22">Heme A3.</text>
</comment>
<dbReference type="GO" id="GO:0015990">
    <property type="term" value="P:electron transport coupled proton transport"/>
    <property type="evidence" value="ECO:0007669"/>
    <property type="project" value="TreeGrafter"/>
</dbReference>
<evidence type="ECO:0000256" key="21">
    <source>
        <dbReference type="RuleBase" id="RU000370"/>
    </source>
</evidence>
<keyword evidence="8 21" id="KW-0679">Respiratory chain</keyword>
<evidence type="ECO:0000256" key="7">
    <source>
        <dbReference type="ARBA" id="ARBA00022617"/>
    </source>
</evidence>
<feature type="transmembrane region" description="Helical" evidence="22">
    <location>
        <begin position="15"/>
        <end position="37"/>
    </location>
</feature>
<dbReference type="GO" id="GO:0005886">
    <property type="term" value="C:plasma membrane"/>
    <property type="evidence" value="ECO:0007669"/>
    <property type="project" value="UniProtKB-SubCell"/>
</dbReference>
<feature type="transmembrane region" description="Helical" evidence="22">
    <location>
        <begin position="344"/>
        <end position="364"/>
    </location>
</feature>
<evidence type="ECO:0000256" key="8">
    <source>
        <dbReference type="ARBA" id="ARBA00022660"/>
    </source>
</evidence>
<dbReference type="CDD" id="cd01662">
    <property type="entry name" value="Ubiquinol_Oxidase_I"/>
    <property type="match status" value="1"/>
</dbReference>
<dbReference type="UniPathway" id="UPA00705"/>
<keyword evidence="14 22" id="KW-1133">Transmembrane helix</keyword>
<dbReference type="GO" id="GO:0098803">
    <property type="term" value="C:respiratory chain complex"/>
    <property type="evidence" value="ECO:0007669"/>
    <property type="project" value="UniProtKB-UniRule"/>
</dbReference>
<protein>
    <recommendedName>
        <fullName evidence="22">Quinol oxidase subunit 1</fullName>
        <ecNumber evidence="22">1.10.3.-</ecNumber>
    </recommendedName>
</protein>
<feature type="transmembrane region" description="Helical" evidence="22">
    <location>
        <begin position="58"/>
        <end position="78"/>
    </location>
</feature>
<dbReference type="GO" id="GO:0006119">
    <property type="term" value="P:oxidative phosphorylation"/>
    <property type="evidence" value="ECO:0007669"/>
    <property type="project" value="UniProtKB-UniPathway"/>
</dbReference>
<dbReference type="PANTHER" id="PTHR10422">
    <property type="entry name" value="CYTOCHROME C OXIDASE SUBUNIT 1"/>
    <property type="match status" value="1"/>
</dbReference>
<evidence type="ECO:0000256" key="22">
    <source>
        <dbReference type="RuleBase" id="RU367144"/>
    </source>
</evidence>
<keyword evidence="25" id="KW-1185">Reference proteome</keyword>
<dbReference type="PRINTS" id="PR01165">
    <property type="entry name" value="CYCOXIDASEI"/>
</dbReference>
<keyword evidence="6 22" id="KW-1003">Cell membrane</keyword>
<evidence type="ECO:0000256" key="14">
    <source>
        <dbReference type="ARBA" id="ARBA00022989"/>
    </source>
</evidence>
<evidence type="ECO:0000256" key="12">
    <source>
        <dbReference type="ARBA" id="ARBA00022967"/>
    </source>
</evidence>
<dbReference type="EMBL" id="JAAIWM010000006">
    <property type="protein sequence ID" value="NEY73260.1"/>
    <property type="molecule type" value="Genomic_DNA"/>
</dbReference>
<evidence type="ECO:0000256" key="2">
    <source>
        <dbReference type="ARBA" id="ARBA00004651"/>
    </source>
</evidence>
<sequence length="658" mass="74167">MGIRWDEMLITGDPLILGAQISIALTMIGIIFGVTYLKKWKYLWREWLTTVDHKRIGIMYIIAAVLMFFRGGIDGLLMKAQTSRPEMELLSSQHYNEIFTTHGVIMILFMAMPFLIGLMNVVIPLQIGARDVAFPQLNALSFWLFMSGAMLFNISFVIGGSPDAGWTSYFPLAGKEFSPSIANNYYAIALQIAGIGTLMTGINFIVTILKMRTKGLTLMRMPMFTWTTLVTSVIIVAAFPIFTVALALMTFDRLYGTHFFTVSAGGSDMLWANLFWLWGHPEVYIVALPAFGIFSEVIATFARKSLYGYKSMVYAIVGIAFLSMIVWVHHFYTMGSGPLVNSFFSITTMLIAVPTGVKIFNWLFTMRKGRIKFSTAMLWSLAFVPCFTIGGVTGVMLAMGAADYQYHNTLFLVAHFHYVLIPGVVFAVFAGLYYWWPKMFGHMLNEKLGKWHFWLFVIGFKVTFMPMFFLGLDGAVRRAHTYSVESGFASLFLLSAIGSVVLAIGFAVFCYNIYWSIRYADRNISSDPWDARTLEWATASPVQYYNFAKLPEVKGIDAFWYMKKNNEGLTIKESELEEIHMPSNSGLPIIMAGIFTVAGFFLVFEAHIAALVFGIGIIACLIVRSFDYNDGYHIHVDEISETERAWRNVEGEVHNHVS</sequence>
<dbReference type="InterPro" id="IPR036927">
    <property type="entry name" value="Cyt_c_oxase-like_su1_sf"/>
</dbReference>
<feature type="transmembrane region" description="Helical" evidence="22">
    <location>
        <begin position="376"/>
        <end position="402"/>
    </location>
</feature>
<dbReference type="FunFam" id="1.20.210.10:FF:000006">
    <property type="entry name" value="Cytochrome c oxidase subunit 1"/>
    <property type="match status" value="1"/>
</dbReference>
<evidence type="ECO:0000259" key="23">
    <source>
        <dbReference type="PROSITE" id="PS50855"/>
    </source>
</evidence>
<dbReference type="NCBIfam" id="TIGR02882">
    <property type="entry name" value="QoxB"/>
    <property type="match status" value="1"/>
</dbReference>
<feature type="transmembrane region" description="Helical" evidence="22">
    <location>
        <begin position="414"/>
        <end position="436"/>
    </location>
</feature>
<keyword evidence="5 21" id="KW-0813">Transport</keyword>
<feature type="transmembrane region" description="Helical" evidence="22">
    <location>
        <begin position="98"/>
        <end position="125"/>
    </location>
</feature>
<evidence type="ECO:0000256" key="9">
    <source>
        <dbReference type="ARBA" id="ARBA00022692"/>
    </source>
</evidence>
<dbReference type="InterPro" id="IPR014233">
    <property type="entry name" value="QoxB"/>
</dbReference>
<dbReference type="Gene3D" id="1.20.210.10">
    <property type="entry name" value="Cytochrome c oxidase-like, subunit I domain"/>
    <property type="match status" value="1"/>
</dbReference>
<dbReference type="InterPro" id="IPR023615">
    <property type="entry name" value="Cyt_c_Oxase_su1_BS"/>
</dbReference>
<comment type="catalytic activity">
    <reaction evidence="1 22">
        <text>2 a quinol + O2 = 2 a quinone + 2 H2O</text>
        <dbReference type="Rhea" id="RHEA:55376"/>
        <dbReference type="ChEBI" id="CHEBI:15377"/>
        <dbReference type="ChEBI" id="CHEBI:15379"/>
        <dbReference type="ChEBI" id="CHEBI:24646"/>
        <dbReference type="ChEBI" id="CHEBI:132124"/>
    </reaction>
</comment>
<evidence type="ECO:0000256" key="4">
    <source>
        <dbReference type="ARBA" id="ARBA00009578"/>
    </source>
</evidence>
<evidence type="ECO:0000313" key="25">
    <source>
        <dbReference type="Proteomes" id="UP000481043"/>
    </source>
</evidence>
<proteinExistence type="inferred from homology"/>
<feature type="domain" description="Cytochrome oxidase subunit I profile" evidence="23">
    <location>
        <begin position="38"/>
        <end position="554"/>
    </location>
</feature>
<name>A0A6M0QCK8_9BACI</name>
<dbReference type="RefSeq" id="WP_163180733.1">
    <property type="nucleotide sequence ID" value="NZ_JAAIWM010000006.1"/>
</dbReference>
<dbReference type="PANTHER" id="PTHR10422:SF35">
    <property type="entry name" value="CYTOCHROME BO(3) UBIQUINOL OXIDASE SUBUNIT 1"/>
    <property type="match status" value="1"/>
</dbReference>
<feature type="transmembrane region" description="Helical" evidence="22">
    <location>
        <begin position="313"/>
        <end position="332"/>
    </location>
</feature>
<feature type="transmembrane region" description="Helical" evidence="22">
    <location>
        <begin position="283"/>
        <end position="301"/>
    </location>
</feature>
<dbReference type="GO" id="GO:0016682">
    <property type="term" value="F:oxidoreductase activity, acting on diphenols and related substances as donors, oxygen as acceptor"/>
    <property type="evidence" value="ECO:0007669"/>
    <property type="project" value="UniProtKB-UniRule"/>
</dbReference>
<evidence type="ECO:0000256" key="20">
    <source>
        <dbReference type="ARBA" id="ARBA00047816"/>
    </source>
</evidence>
<comment type="pathway">
    <text evidence="3 22">Energy metabolism; oxidative phosphorylation.</text>
</comment>
<keyword evidence="17 22" id="KW-0186">Copper</keyword>